<evidence type="ECO:0000256" key="9">
    <source>
        <dbReference type="ARBA" id="ARBA00093617"/>
    </source>
</evidence>
<evidence type="ECO:0000256" key="11">
    <source>
        <dbReference type="SAM" id="Phobius"/>
    </source>
</evidence>
<gene>
    <name evidence="14" type="ORF">LKD75_05975</name>
</gene>
<evidence type="ECO:0000256" key="5">
    <source>
        <dbReference type="ARBA" id="ARBA00022679"/>
    </source>
</evidence>
<dbReference type="PANTHER" id="PTHR10050">
    <property type="entry name" value="DOLICHYL-PHOSPHATE-MANNOSE--PROTEIN MANNOSYLTRANSFERASE"/>
    <property type="match status" value="1"/>
</dbReference>
<dbReference type="Proteomes" id="UP001197795">
    <property type="component" value="Unassembled WGS sequence"/>
</dbReference>
<protein>
    <recommendedName>
        <fullName evidence="9">Polyprenol-phosphate-mannose--protein mannosyltransferase</fullName>
    </recommendedName>
    <alternativeName>
        <fullName evidence="10">Protein O-mannosyltransferase</fullName>
    </alternativeName>
</protein>
<feature type="transmembrane region" description="Helical" evidence="11">
    <location>
        <begin position="296"/>
        <end position="318"/>
    </location>
</feature>
<evidence type="ECO:0000313" key="15">
    <source>
        <dbReference type="Proteomes" id="UP001197795"/>
    </source>
</evidence>
<keyword evidence="4" id="KW-0328">Glycosyltransferase</keyword>
<dbReference type="InterPro" id="IPR003342">
    <property type="entry name" value="ArnT-like_N"/>
</dbReference>
<evidence type="ECO:0000313" key="14">
    <source>
        <dbReference type="EMBL" id="MCC2119145.1"/>
    </source>
</evidence>
<feature type="transmembrane region" description="Helical" evidence="11">
    <location>
        <begin position="807"/>
        <end position="823"/>
    </location>
</feature>
<dbReference type="Pfam" id="PF02366">
    <property type="entry name" value="PMT"/>
    <property type="match status" value="1"/>
</dbReference>
<dbReference type="InterPro" id="IPR032421">
    <property type="entry name" value="PMT_4TMC"/>
</dbReference>
<feature type="transmembrane region" description="Helical" evidence="11">
    <location>
        <begin position="1053"/>
        <end position="1075"/>
    </location>
</feature>
<keyword evidence="7 11" id="KW-1133">Transmembrane helix</keyword>
<dbReference type="InterPro" id="IPR027005">
    <property type="entry name" value="PMT-like"/>
</dbReference>
<feature type="transmembrane region" description="Helical" evidence="11">
    <location>
        <begin position="860"/>
        <end position="882"/>
    </location>
</feature>
<feature type="transmembrane region" description="Helical" evidence="11">
    <location>
        <begin position="997"/>
        <end position="1017"/>
    </location>
</feature>
<dbReference type="GO" id="GO:0000030">
    <property type="term" value="F:mannosyltransferase activity"/>
    <property type="evidence" value="ECO:0007669"/>
    <property type="project" value="InterPro"/>
</dbReference>
<feature type="transmembrane region" description="Helical" evidence="11">
    <location>
        <begin position="488"/>
        <end position="506"/>
    </location>
</feature>
<evidence type="ECO:0000256" key="4">
    <source>
        <dbReference type="ARBA" id="ARBA00022676"/>
    </source>
</evidence>
<feature type="transmembrane region" description="Helical" evidence="11">
    <location>
        <begin position="147"/>
        <end position="164"/>
    </location>
</feature>
<dbReference type="GO" id="GO:0006493">
    <property type="term" value="P:protein O-linked glycosylation"/>
    <property type="evidence" value="ECO:0007669"/>
    <property type="project" value="InterPro"/>
</dbReference>
<name>A0AAE3D7U0_9FIRM</name>
<sequence>MIHLFALLSLLLCSVCYTGFQNSSHFHNTSNRRSLLLLVFGGALLLRLLLAYTTHGFSNDIACFAAWADRIFTLGPGQFYSAETFTDYPPGFMYVLYLVGALRSLLQIPYYSDLHILLLKMPAILCDIACGFLLYREAVKRLHFSELQGIFVSSAYLFQPAIILNSSCWGQVDSVYTLMVILMCLFLMEGNMLPAYAVYGLGILLKPQMLIFTPVLLAGIWDHVFLHDFSWRKFFYNLCGGLSVICGMFLLCAPFGLTAAISQYTSTLGSYEYAAINAYNFWGLLGMNWIDQNTIFLFLPCKTWGTIVILLIVLFTFLIAARCRKEPSRYFCLGAFIILTMFLFSVRMHERYMYPALALLLFCCLYRPSTPLWKCFSGFAVLHFYNTANVLYHYDPQNYDRKAPIILLVSAGMLCCLYYFYKIIWKYYVHDAAGTATNAKTQTATGRKASGHNTPAGPARGLGQRLREHFLSPLEPIPSEERIRFTKLDLCLLLAIGILYSCFALYDLGDRKAPTTTYDMSGELQAIELEFPEDALPVTMASYLAPWHQRHFGMDVKSNAEDSWTYLGEIILNNVFTWQDVSLQDLLTQATESGTSDVSATTRYLRLSLTDNDASLIELVFLDANGNITRPLNADAYPALFDESDLYPERYSFRNSMYFDEIYHARTAYEFLHGLPTYENTHPPLGKIFIALGVAIFGMNPFGWRIMGTLFGIAMLPFIYLLGKKMTRNTPAAALACFLFAFDFMHFTQTRIATIDVYITFFVIAMYYFMYYYCSMSFYDTPLYKTFVPLGLCGICMGLGIASKWTGIYAGCGLALLFFAHLLRRYREYLYAKAHPGKSTNGMEHQQIVKKFPDYTVKTIDFCLTFFVLVPAVIYLLSYLPFVDNSHPGLFDRMLTNQTSMFNYHSGLEATHPYSSSWYQWPTMVRPIWYYSGYLTDAVKEGISAFGNPVVWWIGILAFIYILYLLIRNNAFLCSLTGHTQTECSTDTATTLSHREYAAAAFLAVGYLAQYLPWFFVTRITFIYHYFPSVPFVVLMIVYSLMQWKKHMSDRTFIIVCCAYAAVAFALFLLFYPVLSGQPVDVDFVIKYLRWRDTWVLISG</sequence>
<organism evidence="14 15">
    <name type="scientific">Waltera acetigignens</name>
    <dbReference type="NCBI Taxonomy" id="2981769"/>
    <lineage>
        <taxon>Bacteria</taxon>
        <taxon>Bacillati</taxon>
        <taxon>Bacillota</taxon>
        <taxon>Clostridia</taxon>
        <taxon>Lachnospirales</taxon>
        <taxon>Lachnospiraceae</taxon>
        <taxon>Waltera</taxon>
    </lineage>
</organism>
<reference evidence="14 15" key="1">
    <citation type="submission" date="2021-10" db="EMBL/GenBank/DDBJ databases">
        <title>Anaerobic single-cell dispensing facilitates the cultivation of human gut bacteria.</title>
        <authorList>
            <person name="Afrizal A."/>
        </authorList>
    </citation>
    <scope>NUCLEOTIDE SEQUENCE [LARGE SCALE GENOMIC DNA]</scope>
    <source>
        <strain evidence="14 15">CLA-AA-H273</strain>
    </source>
</reference>
<comment type="caution">
    <text evidence="14">The sequence shown here is derived from an EMBL/GenBank/DDBJ whole genome shotgun (WGS) entry which is preliminary data.</text>
</comment>
<evidence type="ECO:0000256" key="6">
    <source>
        <dbReference type="ARBA" id="ARBA00022692"/>
    </source>
</evidence>
<evidence type="ECO:0000256" key="7">
    <source>
        <dbReference type="ARBA" id="ARBA00022989"/>
    </source>
</evidence>
<keyword evidence="5" id="KW-0808">Transferase</keyword>
<evidence type="ECO:0000256" key="8">
    <source>
        <dbReference type="ARBA" id="ARBA00023136"/>
    </source>
</evidence>
<feature type="transmembrane region" description="Helical" evidence="11">
    <location>
        <begin position="702"/>
        <end position="723"/>
    </location>
</feature>
<keyword evidence="15" id="KW-1185">Reference proteome</keyword>
<dbReference type="GO" id="GO:0016020">
    <property type="term" value="C:membrane"/>
    <property type="evidence" value="ECO:0007669"/>
    <property type="project" value="InterPro"/>
</dbReference>
<accession>A0AAE3D7U0</accession>
<feature type="transmembrane region" description="Helical" evidence="11">
    <location>
        <begin position="176"/>
        <end position="198"/>
    </location>
</feature>
<comment type="similarity">
    <text evidence="3">Belongs to the glycosyltransferase 39 family.</text>
</comment>
<evidence type="ECO:0000256" key="10">
    <source>
        <dbReference type="ARBA" id="ARBA00093644"/>
    </source>
</evidence>
<feature type="transmembrane region" description="Helical" evidence="11">
    <location>
        <begin position="116"/>
        <end position="135"/>
    </location>
</feature>
<evidence type="ECO:0000259" key="13">
    <source>
        <dbReference type="Pfam" id="PF16192"/>
    </source>
</evidence>
<evidence type="ECO:0000259" key="12">
    <source>
        <dbReference type="Pfam" id="PF02366"/>
    </source>
</evidence>
<dbReference type="AlphaFoldDB" id="A0AAE3D7U0"/>
<feature type="transmembrane region" description="Helical" evidence="11">
    <location>
        <begin position="34"/>
        <end position="52"/>
    </location>
</feature>
<feature type="domain" description="ArnT-like N-terminal" evidence="12">
    <location>
        <begin position="650"/>
        <end position="878"/>
    </location>
</feature>
<dbReference type="GO" id="GO:0012505">
    <property type="term" value="C:endomembrane system"/>
    <property type="evidence" value="ECO:0007669"/>
    <property type="project" value="UniProtKB-SubCell"/>
</dbReference>
<evidence type="ECO:0000256" key="2">
    <source>
        <dbReference type="ARBA" id="ARBA00004922"/>
    </source>
</evidence>
<feature type="transmembrane region" description="Helical" evidence="11">
    <location>
        <begin position="783"/>
        <end position="801"/>
    </location>
</feature>
<comment type="subcellular location">
    <subcellularLocation>
        <location evidence="1">Endomembrane system</location>
        <topology evidence="1">Multi-pass membrane protein</topology>
    </subcellularLocation>
</comment>
<feature type="transmembrane region" description="Helical" evidence="11">
    <location>
        <begin position="404"/>
        <end position="421"/>
    </location>
</feature>
<feature type="transmembrane region" description="Helical" evidence="11">
    <location>
        <begin position="950"/>
        <end position="967"/>
    </location>
</feature>
<feature type="transmembrane region" description="Helical" evidence="11">
    <location>
        <begin position="1023"/>
        <end position="1041"/>
    </location>
</feature>
<feature type="transmembrane region" description="Helical" evidence="11">
    <location>
        <begin position="235"/>
        <end position="261"/>
    </location>
</feature>
<proteinExistence type="inferred from homology"/>
<dbReference type="EMBL" id="JAJEPV010000011">
    <property type="protein sequence ID" value="MCC2119145.1"/>
    <property type="molecule type" value="Genomic_DNA"/>
</dbReference>
<dbReference type="Pfam" id="PF16192">
    <property type="entry name" value="PMT_4TMC"/>
    <property type="match status" value="1"/>
</dbReference>
<evidence type="ECO:0000256" key="1">
    <source>
        <dbReference type="ARBA" id="ARBA00004127"/>
    </source>
</evidence>
<comment type="pathway">
    <text evidence="2">Protein modification; protein glycosylation.</text>
</comment>
<keyword evidence="8 11" id="KW-0472">Membrane</keyword>
<evidence type="ECO:0000256" key="3">
    <source>
        <dbReference type="ARBA" id="ARBA00007222"/>
    </source>
</evidence>
<keyword evidence="6 11" id="KW-0812">Transmembrane</keyword>
<dbReference type="RefSeq" id="WP_227733020.1">
    <property type="nucleotide sequence ID" value="NZ_JAJEPV010000011.1"/>
</dbReference>
<feature type="domain" description="Protein O-mannosyl-transferase C-terminal four TM" evidence="13">
    <location>
        <begin position="892"/>
        <end position="1095"/>
    </location>
</feature>
<feature type="transmembrane region" description="Helical" evidence="11">
    <location>
        <begin position="330"/>
        <end position="346"/>
    </location>
</feature>
<feature type="transmembrane region" description="Helical" evidence="11">
    <location>
        <begin position="273"/>
        <end position="290"/>
    </location>
</feature>
<feature type="transmembrane region" description="Helical" evidence="11">
    <location>
        <begin position="753"/>
        <end position="771"/>
    </location>
</feature>
<feature type="transmembrane region" description="Helical" evidence="11">
    <location>
        <begin position="730"/>
        <end position="747"/>
    </location>
</feature>